<dbReference type="AlphaFoldDB" id="A0AA36JF01"/>
<reference evidence="1" key="1">
    <citation type="submission" date="2023-08" db="EMBL/GenBank/DDBJ databases">
        <authorList>
            <person name="Chen Y."/>
            <person name="Shah S."/>
            <person name="Dougan E. K."/>
            <person name="Thang M."/>
            <person name="Chan C."/>
        </authorList>
    </citation>
    <scope>NUCLEOTIDE SEQUENCE</scope>
</reference>
<sequence length="123" mass="12995">MGSGSAVDVKTVEKQGAADDWEALAHSVAEELLPEGSVLDFAEAPAHVRLRAATLADEADEEDLEDADDTSDADAALLAHALRVMQVSVALSEALPAMSHSDRLRVEEVDGSSRPSGMLCWHS</sequence>
<name>A0AA36JF01_9DINO</name>
<evidence type="ECO:0000313" key="1">
    <source>
        <dbReference type="EMBL" id="CAJ1403846.1"/>
    </source>
</evidence>
<dbReference type="EMBL" id="CAUJNA010003511">
    <property type="protein sequence ID" value="CAJ1403846.1"/>
    <property type="molecule type" value="Genomic_DNA"/>
</dbReference>
<accession>A0AA36JF01</accession>
<organism evidence="1 2">
    <name type="scientific">Effrenium voratum</name>
    <dbReference type="NCBI Taxonomy" id="2562239"/>
    <lineage>
        <taxon>Eukaryota</taxon>
        <taxon>Sar</taxon>
        <taxon>Alveolata</taxon>
        <taxon>Dinophyceae</taxon>
        <taxon>Suessiales</taxon>
        <taxon>Symbiodiniaceae</taxon>
        <taxon>Effrenium</taxon>
    </lineage>
</organism>
<protein>
    <submittedName>
        <fullName evidence="1">Uncharacterized protein</fullName>
    </submittedName>
</protein>
<proteinExistence type="predicted"/>
<dbReference type="Proteomes" id="UP001178507">
    <property type="component" value="Unassembled WGS sequence"/>
</dbReference>
<gene>
    <name evidence="1" type="ORF">EVOR1521_LOCUS26419</name>
</gene>
<keyword evidence="2" id="KW-1185">Reference proteome</keyword>
<comment type="caution">
    <text evidence="1">The sequence shown here is derived from an EMBL/GenBank/DDBJ whole genome shotgun (WGS) entry which is preliminary data.</text>
</comment>
<evidence type="ECO:0000313" key="2">
    <source>
        <dbReference type="Proteomes" id="UP001178507"/>
    </source>
</evidence>